<dbReference type="OrthoDB" id="10642361at2759"/>
<protein>
    <submittedName>
        <fullName evidence="1">Uncharacterized protein</fullName>
    </submittedName>
</protein>
<evidence type="ECO:0000313" key="2">
    <source>
        <dbReference type="Proteomes" id="UP000009096"/>
    </source>
</evidence>
<dbReference type="KEGG" id="fvr:FVEG_00586"/>
<dbReference type="EMBL" id="CM000578">
    <property type="protein sequence ID" value="EWG36661.1"/>
    <property type="molecule type" value="Genomic_DNA"/>
</dbReference>
<sequence length="118" mass="13425">METNKEENTVLLGGIEFPLCNQEDDCLASVDGCTYTKLVTFDNRKSGYDLVAKRPSDQLLETPLSISVDSHWGDTIPELRTIPDSFIKWIEPEHLEAAEQEYNKQGNREQDHLAPMDQ</sequence>
<accession>W7LDJ1</accession>
<gene>
    <name evidence="1" type="ORF">FVEG_00586</name>
</gene>
<proteinExistence type="predicted"/>
<name>W7LDJ1_GIBM7</name>
<dbReference type="HOGENOM" id="CLU_2073350_0_0_1"/>
<dbReference type="AlphaFoldDB" id="W7LDJ1"/>
<dbReference type="EMBL" id="DS022242">
    <property type="protein sequence ID" value="EWG36661.1"/>
    <property type="molecule type" value="Genomic_DNA"/>
</dbReference>
<dbReference type="Proteomes" id="UP000009096">
    <property type="component" value="Chromosome 1"/>
</dbReference>
<keyword evidence="2" id="KW-1185">Reference proteome</keyword>
<dbReference type="GeneID" id="30058946"/>
<organism evidence="1 2">
    <name type="scientific">Gibberella moniliformis (strain M3125 / FGSC 7600)</name>
    <name type="common">Maize ear and stalk rot fungus</name>
    <name type="synonym">Fusarium verticillioides</name>
    <dbReference type="NCBI Taxonomy" id="334819"/>
    <lineage>
        <taxon>Eukaryota</taxon>
        <taxon>Fungi</taxon>
        <taxon>Dikarya</taxon>
        <taxon>Ascomycota</taxon>
        <taxon>Pezizomycotina</taxon>
        <taxon>Sordariomycetes</taxon>
        <taxon>Hypocreomycetidae</taxon>
        <taxon>Hypocreales</taxon>
        <taxon>Nectriaceae</taxon>
        <taxon>Fusarium</taxon>
        <taxon>Fusarium fujikuroi species complex</taxon>
    </lineage>
</organism>
<dbReference type="RefSeq" id="XP_018742852.1">
    <property type="nucleotide sequence ID" value="XM_018887148.1"/>
</dbReference>
<reference evidence="1 2" key="1">
    <citation type="journal article" date="2010" name="Nature">
        <title>Comparative genomics reveals mobile pathogenicity chromosomes in Fusarium.</title>
        <authorList>
            <person name="Ma L.J."/>
            <person name="van der Does H.C."/>
            <person name="Borkovich K.A."/>
            <person name="Coleman J.J."/>
            <person name="Daboussi M.J."/>
            <person name="Di Pietro A."/>
            <person name="Dufresne M."/>
            <person name="Freitag M."/>
            <person name="Grabherr M."/>
            <person name="Henrissat B."/>
            <person name="Houterman P.M."/>
            <person name="Kang S."/>
            <person name="Shim W.B."/>
            <person name="Woloshuk C."/>
            <person name="Xie X."/>
            <person name="Xu J.R."/>
            <person name="Antoniw J."/>
            <person name="Baker S.E."/>
            <person name="Bluhm B.H."/>
            <person name="Breakspear A."/>
            <person name="Brown D.W."/>
            <person name="Butchko R.A."/>
            <person name="Chapman S."/>
            <person name="Coulson R."/>
            <person name="Coutinho P.M."/>
            <person name="Danchin E.G."/>
            <person name="Diener A."/>
            <person name="Gale L.R."/>
            <person name="Gardiner D.M."/>
            <person name="Goff S."/>
            <person name="Hammond-Kosack K.E."/>
            <person name="Hilburn K."/>
            <person name="Hua-Van A."/>
            <person name="Jonkers W."/>
            <person name="Kazan K."/>
            <person name="Kodira C.D."/>
            <person name="Koehrsen M."/>
            <person name="Kumar L."/>
            <person name="Lee Y.H."/>
            <person name="Li L."/>
            <person name="Manners J.M."/>
            <person name="Miranda-Saavedra D."/>
            <person name="Mukherjee M."/>
            <person name="Park G."/>
            <person name="Park J."/>
            <person name="Park S.Y."/>
            <person name="Proctor R.H."/>
            <person name="Regev A."/>
            <person name="Ruiz-Roldan M.C."/>
            <person name="Sain D."/>
            <person name="Sakthikumar S."/>
            <person name="Sykes S."/>
            <person name="Schwartz D.C."/>
            <person name="Turgeon B.G."/>
            <person name="Wapinski I."/>
            <person name="Yoder O."/>
            <person name="Young S."/>
            <person name="Zeng Q."/>
            <person name="Zhou S."/>
            <person name="Galagan J."/>
            <person name="Cuomo C.A."/>
            <person name="Kistler H.C."/>
            <person name="Rep M."/>
        </authorList>
    </citation>
    <scope>NUCLEOTIDE SEQUENCE [LARGE SCALE GENOMIC DNA]</scope>
    <source>
        <strain evidence="2">M3125 / FGSC 7600</strain>
    </source>
</reference>
<evidence type="ECO:0000313" key="1">
    <source>
        <dbReference type="EMBL" id="EWG36661.1"/>
    </source>
</evidence>
<dbReference type="VEuPathDB" id="FungiDB:FVEG_00586"/>